<comment type="caution">
    <text evidence="3">The sequence shown here is derived from an EMBL/GenBank/DDBJ whole genome shotgun (WGS) entry which is preliminary data.</text>
</comment>
<reference evidence="3 4" key="1">
    <citation type="submission" date="2021-05" db="EMBL/GenBank/DDBJ databases">
        <title>Genome Assembly of Synthetic Allotetraploid Brassica napus Reveals Homoeologous Exchanges between Subgenomes.</title>
        <authorList>
            <person name="Davis J.T."/>
        </authorList>
    </citation>
    <scope>NUCLEOTIDE SEQUENCE [LARGE SCALE GENOMIC DNA]</scope>
    <source>
        <strain evidence="4">cv. Da-Ae</strain>
        <tissue evidence="3">Seedling</tissue>
    </source>
</reference>
<evidence type="ECO:0000313" key="3">
    <source>
        <dbReference type="EMBL" id="KAH0886328.1"/>
    </source>
</evidence>
<feature type="compositionally biased region" description="Basic and acidic residues" evidence="1">
    <location>
        <begin position="224"/>
        <end position="233"/>
    </location>
</feature>
<dbReference type="InterPro" id="IPR013955">
    <property type="entry name" value="Rep_factor-A_C"/>
</dbReference>
<dbReference type="Pfam" id="PF08646">
    <property type="entry name" value="Rep_fac-A_C"/>
    <property type="match status" value="1"/>
</dbReference>
<gene>
    <name evidence="3" type="ORF">HID58_062424</name>
</gene>
<dbReference type="EMBL" id="JAGKQM010000014">
    <property type="protein sequence ID" value="KAH0886328.1"/>
    <property type="molecule type" value="Genomic_DNA"/>
</dbReference>
<dbReference type="InterPro" id="IPR012340">
    <property type="entry name" value="NA-bd_OB-fold"/>
</dbReference>
<accession>A0ABQ8A245</accession>
<dbReference type="Proteomes" id="UP000824890">
    <property type="component" value="Unassembled WGS sequence"/>
</dbReference>
<feature type="non-terminal residue" evidence="3">
    <location>
        <position position="1"/>
    </location>
</feature>
<proteinExistence type="predicted"/>
<dbReference type="Gene3D" id="2.40.50.140">
    <property type="entry name" value="Nucleic acid-binding proteins"/>
    <property type="match status" value="1"/>
</dbReference>
<evidence type="ECO:0000256" key="1">
    <source>
        <dbReference type="SAM" id="MobiDB-lite"/>
    </source>
</evidence>
<sequence length="233" mass="26658">NNYFLLILAFHKECPWFYVGCKSYCSTATPYFNPVTEEIEANKYSCDTCEKNEITTSIRYKVQIKLADHTGNKLYNSFTNLHMNLVEQQVQFNSENEIPQELMDFFFFLTNGFGRKKNFLEKNYPQPSFKVVKLTDKPEVIQKFQDNVRVEVCMFQVAIHSDFPTSSSTCSAIQAENTSLEANNNDLPPFSLVTPSTKRQRIINKSKGTSKIAKGESGNKVGNIKKESTKSKH</sequence>
<protein>
    <recommendedName>
        <fullName evidence="2">Replication factor A C-terminal domain-containing protein</fullName>
    </recommendedName>
</protein>
<evidence type="ECO:0000259" key="2">
    <source>
        <dbReference type="Pfam" id="PF08646"/>
    </source>
</evidence>
<evidence type="ECO:0000313" key="4">
    <source>
        <dbReference type="Proteomes" id="UP000824890"/>
    </source>
</evidence>
<feature type="domain" description="Replication factor A C-terminal" evidence="2">
    <location>
        <begin position="16"/>
        <end position="88"/>
    </location>
</feature>
<organism evidence="3 4">
    <name type="scientific">Brassica napus</name>
    <name type="common">Rape</name>
    <dbReference type="NCBI Taxonomy" id="3708"/>
    <lineage>
        <taxon>Eukaryota</taxon>
        <taxon>Viridiplantae</taxon>
        <taxon>Streptophyta</taxon>
        <taxon>Embryophyta</taxon>
        <taxon>Tracheophyta</taxon>
        <taxon>Spermatophyta</taxon>
        <taxon>Magnoliopsida</taxon>
        <taxon>eudicotyledons</taxon>
        <taxon>Gunneridae</taxon>
        <taxon>Pentapetalae</taxon>
        <taxon>rosids</taxon>
        <taxon>malvids</taxon>
        <taxon>Brassicales</taxon>
        <taxon>Brassicaceae</taxon>
        <taxon>Brassiceae</taxon>
        <taxon>Brassica</taxon>
    </lineage>
</organism>
<name>A0ABQ8A245_BRANA</name>
<feature type="region of interest" description="Disordered" evidence="1">
    <location>
        <begin position="198"/>
        <end position="233"/>
    </location>
</feature>
<keyword evidence="4" id="KW-1185">Reference proteome</keyword>